<dbReference type="InterPro" id="IPR052182">
    <property type="entry name" value="Glycogen/Maltodextrin_Phosph"/>
</dbReference>
<evidence type="ECO:0000256" key="2">
    <source>
        <dbReference type="ARBA" id="ARBA00006047"/>
    </source>
</evidence>
<dbReference type="PANTHER" id="PTHR42655:SF1">
    <property type="entry name" value="GLYCOGEN PHOSPHORYLASE"/>
    <property type="match status" value="1"/>
</dbReference>
<dbReference type="GO" id="GO:0005975">
    <property type="term" value="P:carbohydrate metabolic process"/>
    <property type="evidence" value="ECO:0007669"/>
    <property type="project" value="InterPro"/>
</dbReference>
<keyword evidence="4" id="KW-0663">Pyridoxal phosphate</keyword>
<dbReference type="InterPro" id="IPR000811">
    <property type="entry name" value="Glyco_trans_35"/>
</dbReference>
<dbReference type="EMBL" id="CP034928">
    <property type="protein sequence ID" value="QAA76777.1"/>
    <property type="molecule type" value="Genomic_DNA"/>
</dbReference>
<dbReference type="NCBIfam" id="TIGR02094">
    <property type="entry name" value="more_P_ylases"/>
    <property type="match status" value="1"/>
</dbReference>
<dbReference type="Gene3D" id="3.40.50.2000">
    <property type="entry name" value="Glycogen Phosphorylase B"/>
    <property type="match status" value="3"/>
</dbReference>
<name>A0A410FUM4_BIPS1</name>
<dbReference type="AlphaFoldDB" id="A0A410FUM4"/>
<comment type="catalytic activity">
    <reaction evidence="1">
        <text>[(1-&gt;4)-alpha-D-glucosyl](n) + phosphate = [(1-&gt;4)-alpha-D-glucosyl](n-1) + alpha-D-glucose 1-phosphate</text>
        <dbReference type="Rhea" id="RHEA:41732"/>
        <dbReference type="Rhea" id="RHEA-COMP:9584"/>
        <dbReference type="Rhea" id="RHEA-COMP:9586"/>
        <dbReference type="ChEBI" id="CHEBI:15444"/>
        <dbReference type="ChEBI" id="CHEBI:43474"/>
        <dbReference type="ChEBI" id="CHEBI:58601"/>
        <dbReference type="EC" id="2.4.1.1"/>
    </reaction>
</comment>
<dbReference type="InterPro" id="IPR024517">
    <property type="entry name" value="Glycogen_phosphorylase_DUF3417"/>
</dbReference>
<dbReference type="Pfam" id="PF11897">
    <property type="entry name" value="DUF3417"/>
    <property type="match status" value="1"/>
</dbReference>
<evidence type="ECO:0000256" key="4">
    <source>
        <dbReference type="PIRSR" id="PIRSR000460-1"/>
    </source>
</evidence>
<keyword evidence="3" id="KW-0021">Allosteric enzyme</keyword>
<accession>A0A410FUM4</accession>
<dbReference type="PANTHER" id="PTHR42655">
    <property type="entry name" value="GLYCOGEN PHOSPHORYLASE"/>
    <property type="match status" value="1"/>
</dbReference>
<evidence type="ECO:0000313" key="6">
    <source>
        <dbReference type="EMBL" id="QAA76777.1"/>
    </source>
</evidence>
<organism evidence="6 7">
    <name type="scientific">Bipolaricaulis sibiricus</name>
    <dbReference type="NCBI Taxonomy" id="2501609"/>
    <lineage>
        <taxon>Bacteria</taxon>
        <taxon>Candidatus Bipolaricaulota</taxon>
        <taxon>Candidatus Bipolaricaulia</taxon>
        <taxon>Candidatus Bipolaricaulales</taxon>
        <taxon>Candidatus Bipolaricaulaceae</taxon>
        <taxon>Candidatus Bipolaricaulis</taxon>
    </lineage>
</organism>
<sequence>MLFKMENSPLQHLPPRIAGLGELAYNLWWSWHPEARELLRALDLQAYRESVHNPVRILSMVSPAVLARAAQDPAFLARYDRVMEQFRAEMGSPLRGLPGQPEGPQGPVAYFSAEFGVHVSLPVYAGGLGILAGDTLKEASDLGLPMVGVGLIYSHGYVRQRIRDDGWQEEVHEPLDSSSYPIRPARSADGQPLVVSVPLFDPPLRVAVWTAQVGRVPLYLLTTDVEGNHPWDRAISQNLYTGDLEQRLRQEIVLGIGGMRALQALGIVPGVVHLNEGHPAFAILERLATRLADGATWLEALDAVRERTLFTTHTPLHAGTDVFPFPLMEKHLLPYCERVGIPRDAFLALGLNPHDPGAGFNMTAFAIRASRATNAVSRRHAEVASAMWSSVRWDHTPVTIRGITNGIHLSTWIEPLRVQTLFDRYLGPSWRDRPDDPAVWEAVAGIPDEELWAIHEDRKVALLAEIDSRARRRWQAGIANAASIVPTGALLDPNILTLGFARRFTSYKRPTLILHDLDRLLRLITDPLRPVQLVFAGKAHPADLEGKRLIQQVYRLALDPRFAGRIAFVPEYDQHLAKYLVAGVDVWLNTPLPPLEASGTSGMKASVNGVPVLSILDGWWPEGQTGSNGWAFGGETIDGDRTAADAAALYALLEGEIAPLYYDRGPDGIPHGFVRVMKEAIRTVAPRFCARRMMREYTELYLAALTPAEPRTQVPGPDPA</sequence>
<feature type="domain" description="DUF3417" evidence="5">
    <location>
        <begin position="13"/>
        <end position="121"/>
    </location>
</feature>
<dbReference type="SUPFAM" id="SSF53756">
    <property type="entry name" value="UDP-Glycosyltransferase/glycogen phosphorylase"/>
    <property type="match status" value="1"/>
</dbReference>
<evidence type="ECO:0000256" key="3">
    <source>
        <dbReference type="ARBA" id="ARBA00022533"/>
    </source>
</evidence>
<evidence type="ECO:0000256" key="1">
    <source>
        <dbReference type="ARBA" id="ARBA00001275"/>
    </source>
</evidence>
<dbReference type="KEGG" id="bih:BIP78_1011"/>
<evidence type="ECO:0000259" key="5">
    <source>
        <dbReference type="Pfam" id="PF11897"/>
    </source>
</evidence>
<feature type="modified residue" description="N6-(pyridoxal phosphate)lysine" evidence="4">
    <location>
        <position position="604"/>
    </location>
</feature>
<reference evidence="7" key="1">
    <citation type="submission" date="2018-12" db="EMBL/GenBank/DDBJ databases">
        <title>Complete genome sequence of an uncultured bacterium of the candidate phylum Bipolaricaulota.</title>
        <authorList>
            <person name="Kadnikov V.V."/>
            <person name="Mardanov A.V."/>
            <person name="Beletsky A.V."/>
            <person name="Frank Y.A."/>
            <person name="Karnachuk O.V."/>
            <person name="Ravin N.V."/>
        </authorList>
    </citation>
    <scope>NUCLEOTIDE SEQUENCE [LARGE SCALE GENOMIC DNA]</scope>
</reference>
<dbReference type="Pfam" id="PF00343">
    <property type="entry name" value="Phosphorylase"/>
    <property type="match status" value="1"/>
</dbReference>
<dbReference type="GO" id="GO:0008184">
    <property type="term" value="F:glycogen phosphorylase activity"/>
    <property type="evidence" value="ECO:0007669"/>
    <property type="project" value="InterPro"/>
</dbReference>
<comment type="similarity">
    <text evidence="2">Belongs to the glycogen phosphorylase family.</text>
</comment>
<dbReference type="GO" id="GO:0030170">
    <property type="term" value="F:pyridoxal phosphate binding"/>
    <property type="evidence" value="ECO:0007669"/>
    <property type="project" value="InterPro"/>
</dbReference>
<evidence type="ECO:0000313" key="7">
    <source>
        <dbReference type="Proteomes" id="UP000287233"/>
    </source>
</evidence>
<gene>
    <name evidence="6" type="ORF">BIP78_1011</name>
</gene>
<dbReference type="Proteomes" id="UP000287233">
    <property type="component" value="Chromosome"/>
</dbReference>
<dbReference type="PIRSF" id="PIRSF000460">
    <property type="entry name" value="Pprylas_GlgP"/>
    <property type="match status" value="1"/>
</dbReference>
<dbReference type="InterPro" id="IPR011834">
    <property type="entry name" value="Agluc_phsphrylas"/>
</dbReference>
<protein>
    <submittedName>
        <fullName evidence="6">Glycogen phosphorylase</fullName>
    </submittedName>
</protein>
<proteinExistence type="inferred from homology"/>